<comment type="caution">
    <text evidence="1">The sequence shown here is derived from an EMBL/GenBank/DDBJ whole genome shotgun (WGS) entry which is preliminary data.</text>
</comment>
<keyword evidence="2" id="KW-1185">Reference proteome</keyword>
<accession>A0AAV5M041</accession>
<evidence type="ECO:0000313" key="1">
    <source>
        <dbReference type="EMBL" id="GKV42674.1"/>
    </source>
</evidence>
<sequence>MACSLRSLDVPMADMGALHTRAPLAVAGIAAGSAIWRSSARKSSRFACLSISTSSGKPKQEILCPSEE</sequence>
<evidence type="ECO:0000313" key="2">
    <source>
        <dbReference type="Proteomes" id="UP001054252"/>
    </source>
</evidence>
<dbReference type="EMBL" id="BPVZ01000160">
    <property type="protein sequence ID" value="GKV42674.1"/>
    <property type="molecule type" value="Genomic_DNA"/>
</dbReference>
<dbReference type="AlphaFoldDB" id="A0AAV5M041"/>
<gene>
    <name evidence="1" type="ORF">SLEP1_g50052</name>
</gene>
<protein>
    <submittedName>
        <fullName evidence="1">Uncharacterized protein</fullName>
    </submittedName>
</protein>
<reference evidence="1 2" key="1">
    <citation type="journal article" date="2021" name="Commun. Biol.">
        <title>The genome of Shorea leprosula (Dipterocarpaceae) highlights the ecological relevance of drought in aseasonal tropical rainforests.</title>
        <authorList>
            <person name="Ng K.K.S."/>
            <person name="Kobayashi M.J."/>
            <person name="Fawcett J.A."/>
            <person name="Hatakeyama M."/>
            <person name="Paape T."/>
            <person name="Ng C.H."/>
            <person name="Ang C.C."/>
            <person name="Tnah L.H."/>
            <person name="Lee C.T."/>
            <person name="Nishiyama T."/>
            <person name="Sese J."/>
            <person name="O'Brien M.J."/>
            <person name="Copetti D."/>
            <person name="Mohd Noor M.I."/>
            <person name="Ong R.C."/>
            <person name="Putra M."/>
            <person name="Sireger I.Z."/>
            <person name="Indrioko S."/>
            <person name="Kosugi Y."/>
            <person name="Izuno A."/>
            <person name="Isagi Y."/>
            <person name="Lee S.L."/>
            <person name="Shimizu K.K."/>
        </authorList>
    </citation>
    <scope>NUCLEOTIDE SEQUENCE [LARGE SCALE GENOMIC DNA]</scope>
    <source>
        <strain evidence="1">214</strain>
    </source>
</reference>
<organism evidence="1 2">
    <name type="scientific">Rubroshorea leprosula</name>
    <dbReference type="NCBI Taxonomy" id="152421"/>
    <lineage>
        <taxon>Eukaryota</taxon>
        <taxon>Viridiplantae</taxon>
        <taxon>Streptophyta</taxon>
        <taxon>Embryophyta</taxon>
        <taxon>Tracheophyta</taxon>
        <taxon>Spermatophyta</taxon>
        <taxon>Magnoliopsida</taxon>
        <taxon>eudicotyledons</taxon>
        <taxon>Gunneridae</taxon>
        <taxon>Pentapetalae</taxon>
        <taxon>rosids</taxon>
        <taxon>malvids</taxon>
        <taxon>Malvales</taxon>
        <taxon>Dipterocarpaceae</taxon>
        <taxon>Rubroshorea</taxon>
    </lineage>
</organism>
<proteinExistence type="predicted"/>
<name>A0AAV5M041_9ROSI</name>
<dbReference type="Proteomes" id="UP001054252">
    <property type="component" value="Unassembled WGS sequence"/>
</dbReference>